<comment type="cofactor">
    <cofactor evidence="1">
        <name>Zn(2+)</name>
        <dbReference type="ChEBI" id="CHEBI:29105"/>
    </cofactor>
</comment>
<dbReference type="SUPFAM" id="SSF53187">
    <property type="entry name" value="Zn-dependent exopeptidases"/>
    <property type="match status" value="1"/>
</dbReference>
<dbReference type="InterPro" id="IPR040626">
    <property type="entry name" value="Pepdidase_M14_N"/>
</dbReference>
<reference evidence="6 7" key="1">
    <citation type="submission" date="2016-11" db="EMBL/GenBank/DDBJ databases">
        <title>The macronuclear genome of Stentor coeruleus: a giant cell with tiny introns.</title>
        <authorList>
            <person name="Slabodnick M."/>
            <person name="Ruby J.G."/>
            <person name="Reiff S.B."/>
            <person name="Swart E.C."/>
            <person name="Gosai S."/>
            <person name="Prabakaran S."/>
            <person name="Witkowska E."/>
            <person name="Larue G.E."/>
            <person name="Fisher S."/>
            <person name="Freeman R.M."/>
            <person name="Gunawardena J."/>
            <person name="Chu W."/>
            <person name="Stover N.A."/>
            <person name="Gregory B.D."/>
            <person name="Nowacki M."/>
            <person name="Derisi J."/>
            <person name="Roy S.W."/>
            <person name="Marshall W.F."/>
            <person name="Sood P."/>
        </authorList>
    </citation>
    <scope>NUCLEOTIDE SEQUENCE [LARGE SCALE GENOMIC DNA]</scope>
    <source>
        <strain evidence="6">WM001</strain>
    </source>
</reference>
<feature type="active site" description="Proton donor/acceptor" evidence="3">
    <location>
        <position position="500"/>
    </location>
</feature>
<evidence type="ECO:0000259" key="5">
    <source>
        <dbReference type="PROSITE" id="PS52035"/>
    </source>
</evidence>
<feature type="region of interest" description="Disordered" evidence="4">
    <location>
        <begin position="564"/>
        <end position="626"/>
    </location>
</feature>
<feature type="compositionally biased region" description="Low complexity" evidence="4">
    <location>
        <begin position="565"/>
        <end position="575"/>
    </location>
</feature>
<protein>
    <recommendedName>
        <fullName evidence="5">Peptidase M14 domain-containing protein</fullName>
    </recommendedName>
</protein>
<comment type="similarity">
    <text evidence="2 3">Belongs to the peptidase M14 family.</text>
</comment>
<dbReference type="InterPro" id="IPR000834">
    <property type="entry name" value="Peptidase_M14"/>
</dbReference>
<feature type="compositionally biased region" description="Basic and acidic residues" evidence="4">
    <location>
        <begin position="645"/>
        <end position="667"/>
    </location>
</feature>
<dbReference type="Gene3D" id="2.60.40.3120">
    <property type="match status" value="1"/>
</dbReference>
<dbReference type="AlphaFoldDB" id="A0A1R2CDP6"/>
<dbReference type="GO" id="GO:0004181">
    <property type="term" value="F:metallocarboxypeptidase activity"/>
    <property type="evidence" value="ECO:0007669"/>
    <property type="project" value="InterPro"/>
</dbReference>
<accession>A0A1R2CDP6</accession>
<evidence type="ECO:0000313" key="6">
    <source>
        <dbReference type="EMBL" id="OMJ87122.1"/>
    </source>
</evidence>
<dbReference type="PANTHER" id="PTHR12756">
    <property type="entry name" value="CYTOSOLIC CARBOXYPEPTIDASE"/>
    <property type="match status" value="1"/>
</dbReference>
<keyword evidence="7" id="KW-1185">Reference proteome</keyword>
<feature type="compositionally biased region" description="Polar residues" evidence="4">
    <location>
        <begin position="583"/>
        <end position="592"/>
    </location>
</feature>
<feature type="region of interest" description="Disordered" evidence="4">
    <location>
        <begin position="644"/>
        <end position="671"/>
    </location>
</feature>
<evidence type="ECO:0000256" key="2">
    <source>
        <dbReference type="ARBA" id="ARBA00005988"/>
    </source>
</evidence>
<dbReference type="Pfam" id="PF18027">
    <property type="entry name" value="Pepdidase_M14_N"/>
    <property type="match status" value="1"/>
</dbReference>
<dbReference type="PROSITE" id="PS52035">
    <property type="entry name" value="PEPTIDASE_M14"/>
    <property type="match status" value="1"/>
</dbReference>
<feature type="compositionally biased region" description="Basic residues" evidence="4">
    <location>
        <begin position="597"/>
        <end position="607"/>
    </location>
</feature>
<evidence type="ECO:0000256" key="1">
    <source>
        <dbReference type="ARBA" id="ARBA00001947"/>
    </source>
</evidence>
<gene>
    <name evidence="6" type="ORF">SteCoe_11195</name>
</gene>
<comment type="caution">
    <text evidence="6">The sequence shown here is derived from an EMBL/GenBank/DDBJ whole genome shotgun (WGS) entry which is preliminary data.</text>
</comment>
<dbReference type="InterPro" id="IPR050821">
    <property type="entry name" value="Cytosolic_carboxypeptidase"/>
</dbReference>
<proteinExistence type="inferred from homology"/>
<dbReference type="EMBL" id="MPUH01000185">
    <property type="protein sequence ID" value="OMJ87122.1"/>
    <property type="molecule type" value="Genomic_DNA"/>
</dbReference>
<feature type="compositionally biased region" description="Basic and acidic residues" evidence="4">
    <location>
        <begin position="608"/>
        <end position="622"/>
    </location>
</feature>
<name>A0A1R2CDP6_9CILI</name>
<dbReference type="Proteomes" id="UP000187209">
    <property type="component" value="Unassembled WGS sequence"/>
</dbReference>
<dbReference type="GO" id="GO:0006508">
    <property type="term" value="P:proteolysis"/>
    <property type="evidence" value="ECO:0007669"/>
    <property type="project" value="InterPro"/>
</dbReference>
<evidence type="ECO:0000256" key="4">
    <source>
        <dbReference type="SAM" id="MobiDB-lite"/>
    </source>
</evidence>
<evidence type="ECO:0000313" key="7">
    <source>
        <dbReference type="Proteomes" id="UP000187209"/>
    </source>
</evidence>
<dbReference type="GO" id="GO:0008270">
    <property type="term" value="F:zinc ion binding"/>
    <property type="evidence" value="ECO:0007669"/>
    <property type="project" value="InterPro"/>
</dbReference>
<dbReference type="Gene3D" id="3.40.630.10">
    <property type="entry name" value="Zn peptidases"/>
    <property type="match status" value="1"/>
</dbReference>
<sequence length="775" mass="88923">MSNDHSIFDKTTPTGDLVKKENEIFDLYKYINPPNPLIPKNKYTESTPRSHLLLEYVKRFKGIENEEPQGSKTNSSFQEKLPSVSLHTICEAKTIVYQREDAKIYGPNIYNISKYLKNDYTGLKGFENIKPYYQPGDNDQTLVFESRFESGNLALASKVSDSEYNLLMQNDINTKGHTQWFYFRVTNTNKTLIKFNILNFTKPASLYSQGMKILIYSESENQQNNTSWFREGENIQYYQNSIRRGSGSKSYYSLSFTYNFPHKSDTVYFAYSYPYTYSDLMQDLQIIENLPFVTRKLLCYSIAGNRCDYLTVTNPSTPEEIKSRKGIVISARVHPGETVGSWMMKGVLDFITSDCDEAKDLRQKYVFKIIPMLNPDGVINGNYRCGLAGVDLNRRWKSPSKKLHPTIYASKKLIQNFACERSIDFVCDFHGHSRRKNIFTYGCNLANNPEATRILPFIISKVSPFFSYPFCSFRMQKAKEGTMRITLFKDLKIANVYTMEASLCGGDMIKEKPEMHFTTQNLMDMGKHVCQALGVYIGSQSALSETLTLNNAIEELRYNIELLTDNNSDSSGSESDPSDDNLDPNQLRNLITTPKIRTVRTSKSRKISRSDSRSRKEPEKKLTSTKPSLIKRCKECNEVSFPGHTCRDIKENKDSKDLKENKEDKNTHKGRPRYAVGNIFASAAYYNLAGKKVRDQATQTLRTDERSVGLDYDRTESKSEWNVNLSTVSIGNFEKDNESLFLTKGKSNLPILPKHTKHFMNFIIGEKIIRKPHQP</sequence>
<organism evidence="6 7">
    <name type="scientific">Stentor coeruleus</name>
    <dbReference type="NCBI Taxonomy" id="5963"/>
    <lineage>
        <taxon>Eukaryota</taxon>
        <taxon>Sar</taxon>
        <taxon>Alveolata</taxon>
        <taxon>Ciliophora</taxon>
        <taxon>Postciliodesmatophora</taxon>
        <taxon>Heterotrichea</taxon>
        <taxon>Heterotrichida</taxon>
        <taxon>Stentoridae</taxon>
        <taxon>Stentor</taxon>
    </lineage>
</organism>
<feature type="domain" description="Peptidase M14" evidence="5">
    <location>
        <begin position="273"/>
        <end position="537"/>
    </location>
</feature>
<evidence type="ECO:0000256" key="3">
    <source>
        <dbReference type="PROSITE-ProRule" id="PRU01379"/>
    </source>
</evidence>
<dbReference type="PANTHER" id="PTHR12756:SF11">
    <property type="entry name" value="CYTOSOLIC CARBOXYPEPTIDASE 1"/>
    <property type="match status" value="1"/>
</dbReference>
<dbReference type="OrthoDB" id="10253041at2759"/>
<dbReference type="Pfam" id="PF00246">
    <property type="entry name" value="Peptidase_M14"/>
    <property type="match status" value="1"/>
</dbReference>